<dbReference type="GO" id="GO:0034967">
    <property type="term" value="C:Set3 complex"/>
    <property type="evidence" value="ECO:0007669"/>
    <property type="project" value="TreeGrafter"/>
</dbReference>
<evidence type="ECO:0000313" key="8">
    <source>
        <dbReference type="Proteomes" id="UP000253472"/>
    </source>
</evidence>
<keyword evidence="3" id="KW-0677">Repeat</keyword>
<keyword evidence="2 5" id="KW-0853">WD repeat</keyword>
<accession>A0A367XYA6</accession>
<gene>
    <name evidence="7" type="primary">SIF2</name>
    <name evidence="7" type="ORF">Cantr_06802</name>
</gene>
<dbReference type="GO" id="GO:0006357">
    <property type="term" value="P:regulation of transcription by RNA polymerase II"/>
    <property type="evidence" value="ECO:0007669"/>
    <property type="project" value="TreeGrafter"/>
</dbReference>
<reference evidence="7 8" key="1">
    <citation type="submission" date="2018-06" db="EMBL/GenBank/DDBJ databases">
        <title>Whole genome sequencing of Candida tropicalis (genome annotated by CSBL at Korea University).</title>
        <authorList>
            <person name="Ahn J."/>
        </authorList>
    </citation>
    <scope>NUCLEOTIDE SEQUENCE [LARGE SCALE GENOMIC DNA]</scope>
    <source>
        <strain evidence="7 8">ATCC 20962</strain>
    </source>
</reference>
<comment type="caution">
    <text evidence="7">The sequence shown here is derived from an EMBL/GenBank/DDBJ whole genome shotgun (WGS) entry which is preliminary data.</text>
</comment>
<evidence type="ECO:0000256" key="5">
    <source>
        <dbReference type="PROSITE-ProRule" id="PRU00221"/>
    </source>
</evidence>
<dbReference type="InterPro" id="IPR045183">
    <property type="entry name" value="Ebi-like"/>
</dbReference>
<feature type="region of interest" description="Disordered" evidence="6">
    <location>
        <begin position="138"/>
        <end position="159"/>
    </location>
</feature>
<feature type="repeat" description="WD" evidence="5">
    <location>
        <begin position="271"/>
        <end position="296"/>
    </location>
</feature>
<evidence type="ECO:0000256" key="2">
    <source>
        <dbReference type="ARBA" id="ARBA00022574"/>
    </source>
</evidence>
<dbReference type="InterPro" id="IPR006594">
    <property type="entry name" value="LisH"/>
</dbReference>
<dbReference type="STRING" id="5486.A0A367XYA6"/>
<dbReference type="Gene3D" id="2.130.10.10">
    <property type="entry name" value="YVTN repeat-like/Quinoprotein amine dehydrogenase"/>
    <property type="match status" value="1"/>
</dbReference>
<dbReference type="InterPro" id="IPR036322">
    <property type="entry name" value="WD40_repeat_dom_sf"/>
</dbReference>
<dbReference type="Proteomes" id="UP000253472">
    <property type="component" value="Unassembled WGS sequence"/>
</dbReference>
<dbReference type="SUPFAM" id="SSF50978">
    <property type="entry name" value="WD40 repeat-like"/>
    <property type="match status" value="1"/>
</dbReference>
<dbReference type="InterPro" id="IPR015943">
    <property type="entry name" value="WD40/YVTN_repeat-like_dom_sf"/>
</dbReference>
<dbReference type="OrthoDB" id="1367865at2759"/>
<sequence>MSLTSRELNYLIWRYLQESGFELTAYSLNQQSQCSEYEENSTTKEVLLKIKPGCLVSLVQKGLLYTVAESEATGDSDFTLLAALIQDDLDKYDGNSNSHGNNNSSNNRFMLKSELSVSNGSKTEDGEDNNDIEMIDADEAHHDNDNDKSSSGEFRTRQLVPQITFPESLTCDWHPTNEVFAYGKDDGNAVINAVKDGKIIETRTLTHPNLLNVKNQINIVSWSPQGSLIITAGANSEIRAWSPDGKLKNIANTTTEDSIELGEAPRVKSIITSLTWSPSGKFLLSIDSKNQVSIWDGITISLVKQIKNLEMSEDSIACSCWVSEDKFAITTNNNVIKIFSIIHPALFGGPLDIQPIGLLNGHEQKYHP</sequence>
<dbReference type="InterPro" id="IPR001680">
    <property type="entry name" value="WD40_rpt"/>
</dbReference>
<evidence type="ECO:0000313" key="7">
    <source>
        <dbReference type="EMBL" id="RCK57771.1"/>
    </source>
</evidence>
<proteinExistence type="predicted"/>
<feature type="repeat" description="WD" evidence="5">
    <location>
        <begin position="210"/>
        <end position="242"/>
    </location>
</feature>
<dbReference type="SMART" id="SM00667">
    <property type="entry name" value="LisH"/>
    <property type="match status" value="1"/>
</dbReference>
<dbReference type="GO" id="GO:0003714">
    <property type="term" value="F:transcription corepressor activity"/>
    <property type="evidence" value="ECO:0007669"/>
    <property type="project" value="InterPro"/>
</dbReference>
<dbReference type="PROSITE" id="PS50896">
    <property type="entry name" value="LISH"/>
    <property type="match status" value="1"/>
</dbReference>
<dbReference type="Pfam" id="PF00400">
    <property type="entry name" value="WD40"/>
    <property type="match status" value="2"/>
</dbReference>
<dbReference type="EMBL" id="QLNQ01000028">
    <property type="protein sequence ID" value="RCK57771.1"/>
    <property type="molecule type" value="Genomic_DNA"/>
</dbReference>
<keyword evidence="4" id="KW-0539">Nucleus</keyword>
<dbReference type="AlphaFoldDB" id="A0A367XYA6"/>
<name>A0A367XYA6_9ASCO</name>
<dbReference type="SMART" id="SM00320">
    <property type="entry name" value="WD40"/>
    <property type="match status" value="4"/>
</dbReference>
<dbReference type="Pfam" id="PF08513">
    <property type="entry name" value="LisH"/>
    <property type="match status" value="1"/>
</dbReference>
<dbReference type="PANTHER" id="PTHR22846">
    <property type="entry name" value="WD40 REPEAT PROTEIN"/>
    <property type="match status" value="1"/>
</dbReference>
<protein>
    <submittedName>
        <fullName evidence="7">SIR4-interacting protein SIF2</fullName>
    </submittedName>
</protein>
<dbReference type="Gene3D" id="1.20.960.30">
    <property type="match status" value="1"/>
</dbReference>
<dbReference type="PANTHER" id="PTHR22846:SF2">
    <property type="entry name" value="F-BOX-LIKE_WD REPEAT-CONTAINING PROTEIN EBI"/>
    <property type="match status" value="1"/>
</dbReference>
<dbReference type="PROSITE" id="PS50082">
    <property type="entry name" value="WD_REPEATS_2"/>
    <property type="match status" value="2"/>
</dbReference>
<evidence type="ECO:0000256" key="6">
    <source>
        <dbReference type="SAM" id="MobiDB-lite"/>
    </source>
</evidence>
<comment type="subcellular location">
    <subcellularLocation>
        <location evidence="1">Nucleus</location>
    </subcellularLocation>
</comment>
<feature type="compositionally biased region" description="Basic and acidic residues" evidence="6">
    <location>
        <begin position="138"/>
        <end position="156"/>
    </location>
</feature>
<evidence type="ECO:0000256" key="4">
    <source>
        <dbReference type="ARBA" id="ARBA00023242"/>
    </source>
</evidence>
<keyword evidence="8" id="KW-1185">Reference proteome</keyword>
<organism evidence="7 8">
    <name type="scientific">Candida viswanathii</name>
    <dbReference type="NCBI Taxonomy" id="5486"/>
    <lineage>
        <taxon>Eukaryota</taxon>
        <taxon>Fungi</taxon>
        <taxon>Dikarya</taxon>
        <taxon>Ascomycota</taxon>
        <taxon>Saccharomycotina</taxon>
        <taxon>Pichiomycetes</taxon>
        <taxon>Debaryomycetaceae</taxon>
        <taxon>Candida/Lodderomyces clade</taxon>
        <taxon>Candida</taxon>
    </lineage>
</organism>
<evidence type="ECO:0000256" key="3">
    <source>
        <dbReference type="ARBA" id="ARBA00022737"/>
    </source>
</evidence>
<evidence type="ECO:0000256" key="1">
    <source>
        <dbReference type="ARBA" id="ARBA00004123"/>
    </source>
</evidence>